<gene>
    <name evidence="1" type="ORF">T4C_774</name>
</gene>
<dbReference type="Proteomes" id="UP000054826">
    <property type="component" value="Unassembled WGS sequence"/>
</dbReference>
<protein>
    <submittedName>
        <fullName evidence="1">Uncharacterized protein</fullName>
    </submittedName>
</protein>
<proteinExistence type="predicted"/>
<comment type="caution">
    <text evidence="1">The sequence shown here is derived from an EMBL/GenBank/DDBJ whole genome shotgun (WGS) entry which is preliminary data.</text>
</comment>
<dbReference type="EMBL" id="JYDV01003740">
    <property type="protein sequence ID" value="KRY96108.1"/>
    <property type="molecule type" value="Genomic_DNA"/>
</dbReference>
<evidence type="ECO:0000313" key="2">
    <source>
        <dbReference type="Proteomes" id="UP000054826"/>
    </source>
</evidence>
<name>A0A0V1GD52_TRIPS</name>
<sequence length="37" mass="4234">MPNLVANYPTTTGQENVVSSKVDKMDIYRFGIKFQIQ</sequence>
<reference evidence="1 2" key="1">
    <citation type="submission" date="2015-01" db="EMBL/GenBank/DDBJ databases">
        <title>Evolution of Trichinella species and genotypes.</title>
        <authorList>
            <person name="Korhonen P.K."/>
            <person name="Edoardo P."/>
            <person name="Giuseppe L.R."/>
            <person name="Gasser R.B."/>
        </authorList>
    </citation>
    <scope>NUCLEOTIDE SEQUENCE [LARGE SCALE GENOMIC DNA]</scope>
    <source>
        <strain evidence="1">ISS176</strain>
    </source>
</reference>
<accession>A0A0V1GD52</accession>
<dbReference type="AlphaFoldDB" id="A0A0V1GD52"/>
<organism evidence="1 2">
    <name type="scientific">Trichinella pseudospiralis</name>
    <name type="common">Parasitic roundworm</name>
    <dbReference type="NCBI Taxonomy" id="6337"/>
    <lineage>
        <taxon>Eukaryota</taxon>
        <taxon>Metazoa</taxon>
        <taxon>Ecdysozoa</taxon>
        <taxon>Nematoda</taxon>
        <taxon>Enoplea</taxon>
        <taxon>Dorylaimia</taxon>
        <taxon>Trichinellida</taxon>
        <taxon>Trichinellidae</taxon>
        <taxon>Trichinella</taxon>
    </lineage>
</organism>
<evidence type="ECO:0000313" key="1">
    <source>
        <dbReference type="EMBL" id="KRY96108.1"/>
    </source>
</evidence>